<dbReference type="NCBIfam" id="TIGR03643">
    <property type="entry name" value="TIGR03643 family protein"/>
    <property type="match status" value="1"/>
</dbReference>
<name>A0A838YKK4_9GAMM</name>
<protein>
    <submittedName>
        <fullName evidence="2">TIGR03643 family protein</fullName>
    </submittedName>
</protein>
<dbReference type="Pfam" id="PF10985">
    <property type="entry name" value="DUF2805"/>
    <property type="match status" value="1"/>
</dbReference>
<accession>A0A838YKK4</accession>
<dbReference type="InterPro" id="IPR019882">
    <property type="entry name" value="CHP03643"/>
</dbReference>
<evidence type="ECO:0000313" key="1">
    <source>
        <dbReference type="EMBL" id="MBA4724091.1"/>
    </source>
</evidence>
<reference evidence="2 3" key="1">
    <citation type="submission" date="2020-06" db="EMBL/GenBank/DDBJ databases">
        <title>Dysbiosis in marine aquaculture revealed through microbiome analysis: reverse ecology for environmental sustainability.</title>
        <authorList>
            <person name="Haro-Moreno J.M."/>
            <person name="Coutinho F.H."/>
            <person name="Zaragoza-Solas A."/>
            <person name="Picazo A."/>
            <person name="Almagro-Moreno S."/>
            <person name="Lopez-Perez M."/>
        </authorList>
    </citation>
    <scope>NUCLEOTIDE SEQUENCE [LARGE SCALE GENOMIC DNA]</scope>
    <source>
        <strain evidence="2">MCMED-G42</strain>
    </source>
</reference>
<dbReference type="Proteomes" id="UP000585327">
    <property type="component" value="Unassembled WGS sequence"/>
</dbReference>
<gene>
    <name evidence="1" type="ORF">H2021_02625</name>
    <name evidence="2" type="ORF">H2021_02670</name>
</gene>
<dbReference type="AlphaFoldDB" id="A0A838YKK4"/>
<proteinExistence type="predicted"/>
<sequence>MIDNLKPEDISRIIEMAWEDRTTFDAIEATFGLNQNQVEDLMRKNLKKSSYTLWRKRARGRKTKHLGLRDFEVGRHHSYDQNKYKK</sequence>
<organism evidence="2 3">
    <name type="scientific">SAR86 cluster bacterium</name>
    <dbReference type="NCBI Taxonomy" id="2030880"/>
    <lineage>
        <taxon>Bacteria</taxon>
        <taxon>Pseudomonadati</taxon>
        <taxon>Pseudomonadota</taxon>
        <taxon>Gammaproteobacteria</taxon>
        <taxon>SAR86 cluster</taxon>
    </lineage>
</organism>
<dbReference type="EMBL" id="JACETM010000020">
    <property type="protein sequence ID" value="MBA4724100.1"/>
    <property type="molecule type" value="Genomic_DNA"/>
</dbReference>
<evidence type="ECO:0000313" key="3">
    <source>
        <dbReference type="Proteomes" id="UP000585327"/>
    </source>
</evidence>
<evidence type="ECO:0000313" key="2">
    <source>
        <dbReference type="EMBL" id="MBA4724100.1"/>
    </source>
</evidence>
<comment type="caution">
    <text evidence="2">The sequence shown here is derived from an EMBL/GenBank/DDBJ whole genome shotgun (WGS) entry which is preliminary data.</text>
</comment>
<dbReference type="EMBL" id="JACETM010000020">
    <property type="protein sequence ID" value="MBA4724091.1"/>
    <property type="molecule type" value="Genomic_DNA"/>
</dbReference>